<dbReference type="GO" id="GO:0000455">
    <property type="term" value="P:enzyme-directed rRNA pseudouridine synthesis"/>
    <property type="evidence" value="ECO:0007669"/>
    <property type="project" value="TreeGrafter"/>
</dbReference>
<proteinExistence type="inferred from homology"/>
<reference evidence="9" key="1">
    <citation type="submission" date="2017-01" db="EMBL/GenBank/DDBJ databases">
        <authorList>
            <person name="Varghese N."/>
            <person name="Submissions S."/>
        </authorList>
    </citation>
    <scope>NUCLEOTIDE SEQUENCE [LARGE SCALE GENOMIC DNA]</scope>
    <source>
        <strain evidence="9">DSM 16176</strain>
    </source>
</reference>
<sequence>MLEEYVVPSELAGRRLSAVLSGRLGMSRRMLRRIIQAGGFYLNGEPVYLSVTVQDGDRVTWERPEEEVAVDPEAIPLEICYEDADVMVVNKPAGMLTHPSPHERRGSLLAAAAHYLGDTRGVPHAVHRLDKYTSGAVLIAKHAHAHHQLDRALRQGLVDRRYVAIVYAPEGCETGRWLTFVDGLAPNPQRPSRRIVVPPDRGDRAVTHALPLAQAGPLALVALVLETGRTHQIRAQMASHGMPLVGDRDYTYAMANRRDPLGQASFYERAFGRQALHAYALSWPRVEDRALCTVRARVADDMRELWQTVSGRDDIEAWCDEAQRVEPPQDPMSGISGF</sequence>
<evidence type="ECO:0000256" key="1">
    <source>
        <dbReference type="ARBA" id="ARBA00000073"/>
    </source>
</evidence>
<feature type="domain" description="RNA-binding S4" evidence="7">
    <location>
        <begin position="14"/>
        <end position="76"/>
    </location>
</feature>
<dbReference type="Pfam" id="PF01479">
    <property type="entry name" value="S4"/>
    <property type="match status" value="1"/>
</dbReference>
<dbReference type="RefSeq" id="WP_234969722.1">
    <property type="nucleotide sequence ID" value="NZ_FTOO01000008.1"/>
</dbReference>
<gene>
    <name evidence="8" type="ORF">SAMN05421799_10839</name>
</gene>
<dbReference type="CDD" id="cd02869">
    <property type="entry name" value="PseudoU_synth_RluA_like"/>
    <property type="match status" value="1"/>
</dbReference>
<dbReference type="Gene3D" id="3.30.2350.10">
    <property type="entry name" value="Pseudouridine synthase"/>
    <property type="match status" value="1"/>
</dbReference>
<evidence type="ECO:0000256" key="4">
    <source>
        <dbReference type="ARBA" id="ARBA00031870"/>
    </source>
</evidence>
<dbReference type="PANTHER" id="PTHR21600:SF44">
    <property type="entry name" value="RIBOSOMAL LARGE SUBUNIT PSEUDOURIDINE SYNTHASE D"/>
    <property type="match status" value="1"/>
</dbReference>
<dbReference type="InterPro" id="IPR006145">
    <property type="entry name" value="PsdUridine_synth_RsuA/RluA"/>
</dbReference>
<evidence type="ECO:0000259" key="7">
    <source>
        <dbReference type="SMART" id="SM00363"/>
    </source>
</evidence>
<dbReference type="GO" id="GO:0120159">
    <property type="term" value="F:rRNA pseudouridine synthase activity"/>
    <property type="evidence" value="ECO:0007669"/>
    <property type="project" value="UniProtKB-ARBA"/>
</dbReference>
<dbReference type="STRING" id="252246.SAMN05421799_10839"/>
<dbReference type="InterPro" id="IPR020103">
    <property type="entry name" value="PsdUridine_synth_cat_dom_sf"/>
</dbReference>
<dbReference type="InterPro" id="IPR050188">
    <property type="entry name" value="RluA_PseudoU_synthase"/>
</dbReference>
<organism evidence="8 9">
    <name type="scientific">Alicyclobacillus vulcanalis</name>
    <dbReference type="NCBI Taxonomy" id="252246"/>
    <lineage>
        <taxon>Bacteria</taxon>
        <taxon>Bacillati</taxon>
        <taxon>Bacillota</taxon>
        <taxon>Bacilli</taxon>
        <taxon>Bacillales</taxon>
        <taxon>Alicyclobacillaceae</taxon>
        <taxon>Alicyclobacillus</taxon>
    </lineage>
</organism>
<keyword evidence="3" id="KW-0413">Isomerase</keyword>
<evidence type="ECO:0000256" key="3">
    <source>
        <dbReference type="ARBA" id="ARBA00023235"/>
    </source>
</evidence>
<dbReference type="GO" id="GO:0003723">
    <property type="term" value="F:RNA binding"/>
    <property type="evidence" value="ECO:0007669"/>
    <property type="project" value="UniProtKB-KW"/>
</dbReference>
<keyword evidence="9" id="KW-1185">Reference proteome</keyword>
<dbReference type="CDD" id="cd00165">
    <property type="entry name" value="S4"/>
    <property type="match status" value="1"/>
</dbReference>
<dbReference type="InterPro" id="IPR036986">
    <property type="entry name" value="S4_RNA-bd_sf"/>
</dbReference>
<keyword evidence="6" id="KW-0694">RNA-binding</keyword>
<evidence type="ECO:0000313" key="8">
    <source>
        <dbReference type="EMBL" id="SIS96374.1"/>
    </source>
</evidence>
<protein>
    <recommendedName>
        <fullName evidence="4">RNA pseudouridylate synthase</fullName>
    </recommendedName>
    <alternativeName>
        <fullName evidence="5">RNA-uridine isomerase</fullName>
    </alternativeName>
</protein>
<dbReference type="SMART" id="SM00363">
    <property type="entry name" value="S4"/>
    <property type="match status" value="1"/>
</dbReference>
<name>A0A1N7NDE8_9BACL</name>
<accession>A0A1N7NDE8</accession>
<dbReference type="PANTHER" id="PTHR21600">
    <property type="entry name" value="MITOCHONDRIAL RNA PSEUDOURIDINE SYNTHASE"/>
    <property type="match status" value="1"/>
</dbReference>
<evidence type="ECO:0000256" key="5">
    <source>
        <dbReference type="ARBA" id="ARBA00033164"/>
    </source>
</evidence>
<dbReference type="Pfam" id="PF00849">
    <property type="entry name" value="PseudoU_synth_2"/>
    <property type="match status" value="1"/>
</dbReference>
<dbReference type="AlphaFoldDB" id="A0A1N7NDE8"/>
<evidence type="ECO:0000256" key="6">
    <source>
        <dbReference type="PROSITE-ProRule" id="PRU00182"/>
    </source>
</evidence>
<comment type="catalytic activity">
    <reaction evidence="1">
        <text>a uridine in RNA = a pseudouridine in RNA</text>
        <dbReference type="Rhea" id="RHEA:48348"/>
        <dbReference type="Rhea" id="RHEA-COMP:12068"/>
        <dbReference type="Rhea" id="RHEA-COMP:12069"/>
        <dbReference type="ChEBI" id="CHEBI:65314"/>
        <dbReference type="ChEBI" id="CHEBI:65315"/>
    </reaction>
</comment>
<dbReference type="InterPro" id="IPR002942">
    <property type="entry name" value="S4_RNA-bd"/>
</dbReference>
<dbReference type="SUPFAM" id="SSF55120">
    <property type="entry name" value="Pseudouridine synthase"/>
    <property type="match status" value="1"/>
</dbReference>
<dbReference type="SUPFAM" id="SSF55174">
    <property type="entry name" value="Alpha-L RNA-binding motif"/>
    <property type="match status" value="1"/>
</dbReference>
<dbReference type="Gene3D" id="3.10.290.10">
    <property type="entry name" value="RNA-binding S4 domain"/>
    <property type="match status" value="1"/>
</dbReference>
<evidence type="ECO:0000256" key="2">
    <source>
        <dbReference type="ARBA" id="ARBA00010876"/>
    </source>
</evidence>
<dbReference type="EMBL" id="FTOO01000008">
    <property type="protein sequence ID" value="SIS96374.1"/>
    <property type="molecule type" value="Genomic_DNA"/>
</dbReference>
<dbReference type="PROSITE" id="PS01129">
    <property type="entry name" value="PSI_RLU"/>
    <property type="match status" value="1"/>
</dbReference>
<dbReference type="Proteomes" id="UP000186156">
    <property type="component" value="Unassembled WGS sequence"/>
</dbReference>
<comment type="similarity">
    <text evidence="2">Belongs to the pseudouridine synthase RluA family.</text>
</comment>
<evidence type="ECO:0000313" key="9">
    <source>
        <dbReference type="Proteomes" id="UP000186156"/>
    </source>
</evidence>
<dbReference type="PROSITE" id="PS50889">
    <property type="entry name" value="S4"/>
    <property type="match status" value="1"/>
</dbReference>
<dbReference type="InterPro" id="IPR006224">
    <property type="entry name" value="PsdUridine_synth_RluA-like_CS"/>
</dbReference>